<feature type="domain" description="SusD-like N-terminal" evidence="6">
    <location>
        <begin position="101"/>
        <end position="241"/>
    </location>
</feature>
<protein>
    <submittedName>
        <fullName evidence="7">RagB/SusD family nutrient uptake outer membrane protein</fullName>
    </submittedName>
</protein>
<dbReference type="PROSITE" id="PS51257">
    <property type="entry name" value="PROKAR_LIPOPROTEIN"/>
    <property type="match status" value="1"/>
</dbReference>
<evidence type="ECO:0000259" key="6">
    <source>
        <dbReference type="Pfam" id="PF14322"/>
    </source>
</evidence>
<keyword evidence="2" id="KW-0732">Signal</keyword>
<comment type="subcellular location">
    <subcellularLocation>
        <location evidence="1">Cell outer membrane</location>
    </subcellularLocation>
</comment>
<dbReference type="EMBL" id="JAHSPG010000013">
    <property type="protein sequence ID" value="MBV4358719.1"/>
    <property type="molecule type" value="Genomic_DNA"/>
</dbReference>
<evidence type="ECO:0000313" key="7">
    <source>
        <dbReference type="EMBL" id="MBV4358719.1"/>
    </source>
</evidence>
<name>A0A9E2SC07_9BACT</name>
<organism evidence="7 8">
    <name type="scientific">Pinibacter aurantiacus</name>
    <dbReference type="NCBI Taxonomy" id="2851599"/>
    <lineage>
        <taxon>Bacteria</taxon>
        <taxon>Pseudomonadati</taxon>
        <taxon>Bacteroidota</taxon>
        <taxon>Chitinophagia</taxon>
        <taxon>Chitinophagales</taxon>
        <taxon>Chitinophagaceae</taxon>
        <taxon>Pinibacter</taxon>
    </lineage>
</organism>
<evidence type="ECO:0000256" key="4">
    <source>
        <dbReference type="ARBA" id="ARBA00023237"/>
    </source>
</evidence>
<dbReference type="RefSeq" id="WP_217792443.1">
    <property type="nucleotide sequence ID" value="NZ_JAHSPG010000013.1"/>
</dbReference>
<keyword evidence="4" id="KW-0998">Cell outer membrane</keyword>
<dbReference type="InterPro" id="IPR033985">
    <property type="entry name" value="SusD-like_N"/>
</dbReference>
<gene>
    <name evidence="7" type="ORF">KTO63_16260</name>
</gene>
<keyword evidence="3" id="KW-0472">Membrane</keyword>
<dbReference type="Pfam" id="PF07980">
    <property type="entry name" value="SusD_RagB"/>
    <property type="match status" value="1"/>
</dbReference>
<evidence type="ECO:0000256" key="2">
    <source>
        <dbReference type="ARBA" id="ARBA00022729"/>
    </source>
</evidence>
<dbReference type="InterPro" id="IPR012944">
    <property type="entry name" value="SusD_RagB_dom"/>
</dbReference>
<feature type="domain" description="RagB/SusD" evidence="5">
    <location>
        <begin position="359"/>
        <end position="483"/>
    </location>
</feature>
<keyword evidence="8" id="KW-1185">Reference proteome</keyword>
<dbReference type="Proteomes" id="UP000812270">
    <property type="component" value="Unassembled WGS sequence"/>
</dbReference>
<evidence type="ECO:0000256" key="1">
    <source>
        <dbReference type="ARBA" id="ARBA00004442"/>
    </source>
</evidence>
<dbReference type="AlphaFoldDB" id="A0A9E2SC07"/>
<dbReference type="Pfam" id="PF14322">
    <property type="entry name" value="SusD-like_3"/>
    <property type="match status" value="1"/>
</dbReference>
<dbReference type="GO" id="GO:0009279">
    <property type="term" value="C:cell outer membrane"/>
    <property type="evidence" value="ECO:0007669"/>
    <property type="project" value="UniProtKB-SubCell"/>
</dbReference>
<sequence>MKKSFIIFFSSLTIIACNKQIDAIKPLTQIDAEGELSSVAGIVEATTGNYSLLQGYSFITPYDAPMINIGEGRGNNVTLQQFGPPTKQTDAFFFQNSSGQSTGYSSDFYRGSYQVIVGANLVLEGIANMEKNGFASLPAADKNKFLYAKGENLFLRGFTYFNLIRNYGKPYYQDAATSTGVPLKKTSSVKDNPPPSTVKETYDFIISDLQQAAQLMKVPVSKSNAFSNTAAAWSLLSRVYLYMGGSVASPDANSNRLAVTYSDSVTNQTGGKYALLQGQDYYKMFGDDSDGSLGKTNFSGNKEIMFAHDNATGSSAGSYIGMIFNTDVINGSTATYIPSSDFKSLIVANDIRGSFLKKNENTGYVESTKYLSVTYQTITYAPQIYFRLGEVYLNRAEANAKLGNYAAAKDDLKAIHTRAGLPASDIDNVSNQNLLAAILKERRIELAFEGHASYDYFRNGLPMTRTAADNNGQAVTIQPDDPKVVFTIPNF</sequence>
<evidence type="ECO:0000259" key="5">
    <source>
        <dbReference type="Pfam" id="PF07980"/>
    </source>
</evidence>
<reference evidence="7" key="1">
    <citation type="submission" date="2021-06" db="EMBL/GenBank/DDBJ databases">
        <authorList>
            <person name="Huq M.A."/>
        </authorList>
    </citation>
    <scope>NUCLEOTIDE SEQUENCE</scope>
    <source>
        <strain evidence="7">MAH-26</strain>
    </source>
</reference>
<evidence type="ECO:0000313" key="8">
    <source>
        <dbReference type="Proteomes" id="UP000812270"/>
    </source>
</evidence>
<proteinExistence type="predicted"/>
<evidence type="ECO:0000256" key="3">
    <source>
        <dbReference type="ARBA" id="ARBA00023136"/>
    </source>
</evidence>
<comment type="caution">
    <text evidence="7">The sequence shown here is derived from an EMBL/GenBank/DDBJ whole genome shotgun (WGS) entry which is preliminary data.</text>
</comment>
<dbReference type="CDD" id="cd08977">
    <property type="entry name" value="SusD"/>
    <property type="match status" value="1"/>
</dbReference>
<accession>A0A9E2SC07</accession>